<reference evidence="4 5" key="1">
    <citation type="submission" date="2023-08" db="EMBL/GenBank/DDBJ databases">
        <title>Mesonia sp. MT50, isolated from deep-sea sediment of the Mariana Trench.</title>
        <authorList>
            <person name="Fu H."/>
        </authorList>
    </citation>
    <scope>NUCLEOTIDE SEQUENCE [LARGE SCALE GENOMIC DNA]</scope>
    <source>
        <strain evidence="4 5">MT50</strain>
    </source>
</reference>
<dbReference type="PANTHER" id="PTHR38764">
    <property type="entry name" value="ACYL CARRIER PROTEIN PHOSPHODIESTERASE"/>
    <property type="match status" value="1"/>
</dbReference>
<evidence type="ECO:0000313" key="5">
    <source>
        <dbReference type="Proteomes" id="UP001230915"/>
    </source>
</evidence>
<evidence type="ECO:0000313" key="4">
    <source>
        <dbReference type="EMBL" id="MDQ7918536.1"/>
    </source>
</evidence>
<dbReference type="EMBL" id="JAVHUL010000050">
    <property type="protein sequence ID" value="MDQ7918536.1"/>
    <property type="molecule type" value="Genomic_DNA"/>
</dbReference>
<proteinExistence type="predicted"/>
<evidence type="ECO:0000256" key="2">
    <source>
        <dbReference type="ARBA" id="ARBA00022801"/>
    </source>
</evidence>
<keyword evidence="3" id="KW-0443">Lipid metabolism</keyword>
<dbReference type="PANTHER" id="PTHR38764:SF1">
    <property type="entry name" value="ACYL CARRIER PROTEIN PHOSPHODIESTERASE"/>
    <property type="match status" value="1"/>
</dbReference>
<gene>
    <name evidence="4" type="ORF">RBU60_13235</name>
</gene>
<dbReference type="PIRSF" id="PIRSF011489">
    <property type="entry name" value="DUF479"/>
    <property type="match status" value="1"/>
</dbReference>
<evidence type="ECO:0000256" key="1">
    <source>
        <dbReference type="ARBA" id="ARBA00022516"/>
    </source>
</evidence>
<dbReference type="Pfam" id="PF04336">
    <property type="entry name" value="ACP_PD"/>
    <property type="match status" value="1"/>
</dbReference>
<organism evidence="4 5">
    <name type="scientific">Mesonia profundi</name>
    <dbReference type="NCBI Taxonomy" id="3070998"/>
    <lineage>
        <taxon>Bacteria</taxon>
        <taxon>Pseudomonadati</taxon>
        <taxon>Bacteroidota</taxon>
        <taxon>Flavobacteriia</taxon>
        <taxon>Flavobacteriales</taxon>
        <taxon>Flavobacteriaceae</taxon>
        <taxon>Mesonia</taxon>
    </lineage>
</organism>
<name>A0ABU1A6G0_9FLAO</name>
<keyword evidence="2" id="KW-0378">Hydrolase</keyword>
<dbReference type="Proteomes" id="UP001230915">
    <property type="component" value="Unassembled WGS sequence"/>
</dbReference>
<protein>
    <submittedName>
        <fullName evidence="4">Acyl carrier protein phosphodiesterase</fullName>
    </submittedName>
</protein>
<keyword evidence="1" id="KW-0444">Lipid biosynthesis</keyword>
<sequence>MNFLAHIYLSQDRDLVQIGNFAADPIKGKKYKSLPIEMQKGILLHRKIDSFTDAHAIVYKSAHRLFEKYGHYNGVIMDVFYDHFLAKNWTLYSSISLAEYVDRFYNLLEVHFELLPKQVQRFYPYMVEQNWLVSYASIDGIETVLSQMNHRIKHKVPLHESIVELRTFYEELEHEFTLFFTELIAYSKNELALIDELYQKS</sequence>
<keyword evidence="5" id="KW-1185">Reference proteome</keyword>
<evidence type="ECO:0000256" key="3">
    <source>
        <dbReference type="ARBA" id="ARBA00023098"/>
    </source>
</evidence>
<accession>A0ABU1A6G0</accession>
<dbReference type="RefSeq" id="WP_308865531.1">
    <property type="nucleotide sequence ID" value="NZ_JAVHUL010000050.1"/>
</dbReference>
<comment type="caution">
    <text evidence="4">The sequence shown here is derived from an EMBL/GenBank/DDBJ whole genome shotgun (WGS) entry which is preliminary data.</text>
</comment>
<dbReference type="InterPro" id="IPR007431">
    <property type="entry name" value="ACP_PD"/>
</dbReference>